<feature type="binding site" evidence="13">
    <location>
        <position position="264"/>
    </location>
    <ligand>
        <name>L-serine</name>
        <dbReference type="ChEBI" id="CHEBI:33384"/>
    </ligand>
</feature>
<evidence type="ECO:0000256" key="9">
    <source>
        <dbReference type="ARBA" id="ARBA00023146"/>
    </source>
</evidence>
<dbReference type="Proteomes" id="UP000326241">
    <property type="component" value="Unassembled WGS sequence"/>
</dbReference>
<keyword evidence="6 12" id="KW-0547">Nucleotide-binding</keyword>
<dbReference type="InterPro" id="IPR006195">
    <property type="entry name" value="aa-tRNA-synth_II"/>
</dbReference>
<dbReference type="NCBIfam" id="TIGR00414">
    <property type="entry name" value="serS"/>
    <property type="match status" value="1"/>
</dbReference>
<dbReference type="InterPro" id="IPR002317">
    <property type="entry name" value="Ser-tRNA-ligase_type_1"/>
</dbReference>
<dbReference type="CDD" id="cd00770">
    <property type="entry name" value="SerRS_core"/>
    <property type="match status" value="1"/>
</dbReference>
<evidence type="ECO:0000313" key="22">
    <source>
        <dbReference type="Proteomes" id="UP000326241"/>
    </source>
</evidence>
<evidence type="ECO:0000256" key="11">
    <source>
        <dbReference type="ARBA" id="ARBA00048823"/>
    </source>
</evidence>
<keyword evidence="7 12" id="KW-0067">ATP-binding</keyword>
<feature type="domain" description="Aminoacyl-transfer RNA synthetases class-II family profile" evidence="15">
    <location>
        <begin position="138"/>
        <end position="412"/>
    </location>
</feature>
<name>A0A423P449_PSEFL</name>
<dbReference type="InterPro" id="IPR033729">
    <property type="entry name" value="SerRS_core"/>
</dbReference>
<comment type="similarity">
    <text evidence="3 12">Belongs to the class-II aminoacyl-tRNA synthetase family. Type-1 seryl-tRNA synthetase subfamily.</text>
</comment>
<dbReference type="GO" id="GO:0016260">
    <property type="term" value="P:selenocysteine biosynthetic process"/>
    <property type="evidence" value="ECO:0007669"/>
    <property type="project" value="UniProtKB-UniRule"/>
</dbReference>
<dbReference type="Gene3D" id="3.30.930.10">
    <property type="entry name" value="Bira Bifunctional Protein, Domain 2"/>
    <property type="match status" value="1"/>
</dbReference>
<dbReference type="GO" id="GO:0006434">
    <property type="term" value="P:seryl-tRNA aminoacylation"/>
    <property type="evidence" value="ECO:0007669"/>
    <property type="project" value="UniProtKB-UniRule"/>
</dbReference>
<evidence type="ECO:0000256" key="6">
    <source>
        <dbReference type="ARBA" id="ARBA00022741"/>
    </source>
</evidence>
<organism evidence="17 20">
    <name type="scientific">Pseudomonas fluorescens</name>
    <dbReference type="NCBI Taxonomy" id="294"/>
    <lineage>
        <taxon>Bacteria</taxon>
        <taxon>Pseudomonadati</taxon>
        <taxon>Pseudomonadota</taxon>
        <taxon>Gammaproteobacteria</taxon>
        <taxon>Pseudomonadales</taxon>
        <taxon>Pseudomonadaceae</taxon>
        <taxon>Pseudomonas</taxon>
    </lineage>
</organism>
<dbReference type="InterPro" id="IPR015866">
    <property type="entry name" value="Ser-tRNA-synth_1_N"/>
</dbReference>
<evidence type="ECO:0000313" key="19">
    <source>
        <dbReference type="EMBL" id="VVP33549.1"/>
    </source>
</evidence>
<feature type="binding site" evidence="12 13">
    <location>
        <position position="287"/>
    </location>
    <ligand>
        <name>L-serine</name>
        <dbReference type="ChEBI" id="CHEBI:33384"/>
    </ligand>
</feature>
<comment type="pathway">
    <text evidence="2 12">Aminoacyl-tRNA biosynthesis; selenocysteinyl-tRNA(Sec) biosynthesis; L-seryl-tRNA(Sec) from L-serine and tRNA(Sec): step 1/1.</text>
</comment>
<dbReference type="EC" id="6.1.1.11" evidence="12"/>
<feature type="binding site" evidence="12 14">
    <location>
        <begin position="264"/>
        <end position="266"/>
    </location>
    <ligand>
        <name>ATP</name>
        <dbReference type="ChEBI" id="CHEBI:30616"/>
    </ligand>
</feature>
<feature type="binding site" evidence="12">
    <location>
        <begin position="233"/>
        <end position="235"/>
    </location>
    <ligand>
        <name>L-serine</name>
        <dbReference type="ChEBI" id="CHEBI:33384"/>
    </ligand>
</feature>
<comment type="catalytic activity">
    <reaction evidence="10 12">
        <text>tRNA(Sec) + L-serine + ATP = L-seryl-tRNA(Sec) + AMP + diphosphate + H(+)</text>
        <dbReference type="Rhea" id="RHEA:42580"/>
        <dbReference type="Rhea" id="RHEA-COMP:9742"/>
        <dbReference type="Rhea" id="RHEA-COMP:10128"/>
        <dbReference type="ChEBI" id="CHEBI:15378"/>
        <dbReference type="ChEBI" id="CHEBI:30616"/>
        <dbReference type="ChEBI" id="CHEBI:33019"/>
        <dbReference type="ChEBI" id="CHEBI:33384"/>
        <dbReference type="ChEBI" id="CHEBI:78442"/>
        <dbReference type="ChEBI" id="CHEBI:78533"/>
        <dbReference type="ChEBI" id="CHEBI:456215"/>
        <dbReference type="EC" id="6.1.1.11"/>
    </reaction>
</comment>
<evidence type="ECO:0000256" key="8">
    <source>
        <dbReference type="ARBA" id="ARBA00022917"/>
    </source>
</evidence>
<dbReference type="GO" id="GO:0004828">
    <property type="term" value="F:serine-tRNA ligase activity"/>
    <property type="evidence" value="ECO:0007669"/>
    <property type="project" value="UniProtKB-UniRule"/>
</dbReference>
<keyword evidence="5 12" id="KW-0436">Ligase</keyword>
<dbReference type="PANTHER" id="PTHR43697">
    <property type="entry name" value="SERYL-TRNA SYNTHETASE"/>
    <property type="match status" value="1"/>
</dbReference>
<evidence type="ECO:0000313" key="17">
    <source>
        <dbReference type="EMBL" id="ROO08007.1"/>
    </source>
</evidence>
<dbReference type="EMBL" id="CABVIN010000007">
    <property type="protein sequence ID" value="VVP33549.1"/>
    <property type="molecule type" value="Genomic_DNA"/>
</dbReference>
<evidence type="ECO:0000256" key="10">
    <source>
        <dbReference type="ARBA" id="ARBA00047929"/>
    </source>
</evidence>
<evidence type="ECO:0000256" key="7">
    <source>
        <dbReference type="ARBA" id="ARBA00022840"/>
    </source>
</evidence>
<accession>A0A423P449</accession>
<comment type="domain">
    <text evidence="12">Consists of two distinct domains, a catalytic core and a N-terminal extension that is involved in tRNA binding.</text>
</comment>
<dbReference type="InterPro" id="IPR002314">
    <property type="entry name" value="aa-tRNA-synt_IIb"/>
</dbReference>
<dbReference type="InterPro" id="IPR045864">
    <property type="entry name" value="aa-tRNA-synth_II/BPL/LPL"/>
</dbReference>
<evidence type="ECO:0000256" key="3">
    <source>
        <dbReference type="ARBA" id="ARBA00010728"/>
    </source>
</evidence>
<protein>
    <recommendedName>
        <fullName evidence="12">Serine--tRNA ligase</fullName>
        <ecNumber evidence="12">6.1.1.11</ecNumber>
    </recommendedName>
    <alternativeName>
        <fullName evidence="12">Seryl-tRNA synthetase</fullName>
        <shortName evidence="12">SerRS</shortName>
    </alternativeName>
    <alternativeName>
        <fullName evidence="12">Seryl-tRNA(Ser/Sec) synthetase</fullName>
    </alternativeName>
</protein>
<feature type="binding site" evidence="12">
    <location>
        <position position="387"/>
    </location>
    <ligand>
        <name>L-serine</name>
        <dbReference type="ChEBI" id="CHEBI:33384"/>
    </ligand>
</feature>
<evidence type="ECO:0000259" key="15">
    <source>
        <dbReference type="PROSITE" id="PS50862"/>
    </source>
</evidence>
<dbReference type="Pfam" id="PF00587">
    <property type="entry name" value="tRNA-synt_2b"/>
    <property type="match status" value="1"/>
</dbReference>
<dbReference type="EMBL" id="MOBY01000032">
    <property type="protein sequence ID" value="RON88701.1"/>
    <property type="molecule type" value="Genomic_DNA"/>
</dbReference>
<dbReference type="HAMAP" id="MF_00176">
    <property type="entry name" value="Ser_tRNA_synth_type1"/>
    <property type="match status" value="1"/>
</dbReference>
<comment type="function">
    <text evidence="12">Catalyzes the attachment of serine to tRNA(Ser). Is also able to aminoacylate tRNA(Sec) with serine, to form the misacylated tRNA L-seryl-tRNA(Sec), which will be further converted into selenocysteinyl-tRNA(Sec).</text>
</comment>
<comment type="subcellular location">
    <subcellularLocation>
        <location evidence="1 12">Cytoplasm</location>
    </subcellularLocation>
</comment>
<feature type="binding site" evidence="13">
    <location>
        <position position="233"/>
    </location>
    <ligand>
        <name>L-serine</name>
        <dbReference type="ChEBI" id="CHEBI:33384"/>
    </ligand>
</feature>
<dbReference type="AlphaFoldDB" id="A0A423P449"/>
<dbReference type="EMBL" id="MOBZ01000013">
    <property type="protein sequence ID" value="ROO08007.1"/>
    <property type="molecule type" value="Genomic_DNA"/>
</dbReference>
<evidence type="ECO:0000313" key="20">
    <source>
        <dbReference type="Proteomes" id="UP000283619"/>
    </source>
</evidence>
<dbReference type="UniPathway" id="UPA00906">
    <property type="reaction ID" value="UER00895"/>
</dbReference>
<evidence type="ECO:0000313" key="21">
    <source>
        <dbReference type="Proteomes" id="UP000283650"/>
    </source>
</evidence>
<dbReference type="SUPFAM" id="SSF55681">
    <property type="entry name" value="Class II aaRS and biotin synthetases"/>
    <property type="match status" value="1"/>
</dbReference>
<feature type="binding site" evidence="13">
    <location>
        <position position="385"/>
    </location>
    <ligand>
        <name>L-serine</name>
        <dbReference type="ChEBI" id="CHEBI:33384"/>
    </ligand>
</feature>
<dbReference type="InterPro" id="IPR042103">
    <property type="entry name" value="SerRS_1_N_sf"/>
</dbReference>
<dbReference type="OrthoDB" id="9804647at2"/>
<comment type="subunit">
    <text evidence="12">Homodimer. The tRNA molecule binds across the dimer.</text>
</comment>
<proteinExistence type="inferred from homology"/>
<dbReference type="SUPFAM" id="SSF46589">
    <property type="entry name" value="tRNA-binding arm"/>
    <property type="match status" value="1"/>
</dbReference>
<evidence type="ECO:0000256" key="13">
    <source>
        <dbReference type="PIRSR" id="PIRSR001529-1"/>
    </source>
</evidence>
<evidence type="ECO:0000256" key="12">
    <source>
        <dbReference type="HAMAP-Rule" id="MF_00176"/>
    </source>
</evidence>
<sequence length="426" mass="47006">MLDSKLLRSNLQDVADRLASRGFALDTARIEALEEQRKTVQTRTEALQAERNARSKSIGQAKQRGEDIAPLMADVERMAGELSAGKVELDAIQTELDSILLGIPNLPHESVPVGKDEDDNVEVRRWGTPTAFDFEVKDHVALGEKFGWLDFETAAKLSGARFALLRGPIARLHRALAQFMINLHVNEHGYEEAYTPYLVQAPALQGTGQLPKFEEDLFKIAREGEADLYLIPTAEVSLTNIVAGEIVDSKLLPIKFVAHTPCFRSEAGASGRDTRGMIRQHQFDKVEMVQIVEPSTSMEALEGLTANAEKVLQLLGLPYRTLALCTGDMGFSAVKTYDLEVWIPSQDKYREISSCSNCGDFQARRMQARFRNPETGKPELVHTLNGSGLAVGRTLVAVLENYQQADGSIRVPDVLKPYMGGLEVIG</sequence>
<keyword evidence="8 12" id="KW-0648">Protein biosynthesis</keyword>
<dbReference type="Proteomes" id="UP000283619">
    <property type="component" value="Unassembled WGS sequence"/>
</dbReference>
<evidence type="ECO:0000256" key="5">
    <source>
        <dbReference type="ARBA" id="ARBA00022598"/>
    </source>
</evidence>
<gene>
    <name evidence="12 18" type="primary">serS</name>
    <name evidence="16" type="ORF">BK672_24740</name>
    <name evidence="17" type="ORF">BK673_15795</name>
    <name evidence="18" type="ORF">PS624_02580</name>
    <name evidence="19" type="ORF">PS896_04477</name>
</gene>
<dbReference type="Pfam" id="PF02403">
    <property type="entry name" value="Seryl_tRNA_N"/>
    <property type="match status" value="1"/>
</dbReference>
<reference evidence="20 21" key="1">
    <citation type="submission" date="2016-10" db="EMBL/GenBank/DDBJ databases">
        <title>Comparative genome analysis of multiple Pseudomonas spp. focuses on biocontrol and plant growth promoting traits.</title>
        <authorList>
            <person name="Tao X.-Y."/>
            <person name="Taylor C.G."/>
        </authorList>
    </citation>
    <scope>NUCLEOTIDE SEQUENCE [LARGE SCALE GENOMIC DNA]</scope>
    <source>
        <strain evidence="16 21">2F9</strain>
        <strain evidence="17 20">36G2</strain>
    </source>
</reference>
<dbReference type="GO" id="GO:0005737">
    <property type="term" value="C:cytoplasm"/>
    <property type="evidence" value="ECO:0007669"/>
    <property type="project" value="UniProtKB-SubCell"/>
</dbReference>
<keyword evidence="4 12" id="KW-0963">Cytoplasm</keyword>
<dbReference type="PIRSF" id="PIRSF001529">
    <property type="entry name" value="Ser-tRNA-synth_IIa"/>
    <property type="match status" value="1"/>
</dbReference>
<evidence type="ECO:0000313" key="18">
    <source>
        <dbReference type="EMBL" id="VVM86369.1"/>
    </source>
</evidence>
<dbReference type="PRINTS" id="PR00981">
    <property type="entry name" value="TRNASYNTHSER"/>
</dbReference>
<dbReference type="PANTHER" id="PTHR43697:SF1">
    <property type="entry name" value="SERINE--TRNA LIGASE"/>
    <property type="match status" value="1"/>
</dbReference>
<dbReference type="Proteomes" id="UP000283650">
    <property type="component" value="Unassembled WGS sequence"/>
</dbReference>
<evidence type="ECO:0000256" key="1">
    <source>
        <dbReference type="ARBA" id="ARBA00004496"/>
    </source>
</evidence>
<keyword evidence="9 12" id="KW-0030">Aminoacyl-tRNA synthetase</keyword>
<evidence type="ECO:0000256" key="4">
    <source>
        <dbReference type="ARBA" id="ARBA00022490"/>
    </source>
</evidence>
<dbReference type="GO" id="GO:0005524">
    <property type="term" value="F:ATP binding"/>
    <property type="evidence" value="ECO:0007669"/>
    <property type="project" value="UniProtKB-UniRule"/>
</dbReference>
<evidence type="ECO:0000313" key="16">
    <source>
        <dbReference type="EMBL" id="RON88701.1"/>
    </source>
</evidence>
<dbReference type="EMBL" id="CABVGZ010000024">
    <property type="protein sequence ID" value="VVM86369.1"/>
    <property type="molecule type" value="Genomic_DNA"/>
</dbReference>
<evidence type="ECO:0000313" key="23">
    <source>
        <dbReference type="Proteomes" id="UP000377224"/>
    </source>
</evidence>
<comment type="caution">
    <text evidence="12">Lacks conserved residue(s) required for the propagation of feature annotation.</text>
</comment>
<comment type="catalytic activity">
    <reaction evidence="11 12">
        <text>tRNA(Ser) + L-serine + ATP = L-seryl-tRNA(Ser) + AMP + diphosphate + H(+)</text>
        <dbReference type="Rhea" id="RHEA:12292"/>
        <dbReference type="Rhea" id="RHEA-COMP:9669"/>
        <dbReference type="Rhea" id="RHEA-COMP:9703"/>
        <dbReference type="ChEBI" id="CHEBI:15378"/>
        <dbReference type="ChEBI" id="CHEBI:30616"/>
        <dbReference type="ChEBI" id="CHEBI:33019"/>
        <dbReference type="ChEBI" id="CHEBI:33384"/>
        <dbReference type="ChEBI" id="CHEBI:78442"/>
        <dbReference type="ChEBI" id="CHEBI:78533"/>
        <dbReference type="ChEBI" id="CHEBI:456215"/>
        <dbReference type="EC" id="6.1.1.11"/>
    </reaction>
</comment>
<dbReference type="RefSeq" id="WP_007908080.1">
    <property type="nucleotide sequence ID" value="NZ_CABVGZ010000024.1"/>
</dbReference>
<evidence type="ECO:0000256" key="2">
    <source>
        <dbReference type="ARBA" id="ARBA00005045"/>
    </source>
</evidence>
<dbReference type="Proteomes" id="UP000377224">
    <property type="component" value="Unassembled WGS sequence"/>
</dbReference>
<feature type="binding site" evidence="12 14">
    <location>
        <begin position="351"/>
        <end position="354"/>
    </location>
    <ligand>
        <name>ATP</name>
        <dbReference type="ChEBI" id="CHEBI:30616"/>
    </ligand>
</feature>
<evidence type="ECO:0000256" key="14">
    <source>
        <dbReference type="PIRSR" id="PIRSR001529-2"/>
    </source>
</evidence>
<reference evidence="22 23" key="2">
    <citation type="submission" date="2019-09" db="EMBL/GenBank/DDBJ databases">
        <authorList>
            <person name="Chandra G."/>
            <person name="Truman W A."/>
        </authorList>
    </citation>
    <scope>NUCLEOTIDE SEQUENCE [LARGE SCALE GENOMIC DNA]</scope>
    <source>
        <strain evidence="18">PS624</strain>
        <strain evidence="19">PS896</strain>
    </source>
</reference>
<dbReference type="InterPro" id="IPR010978">
    <property type="entry name" value="tRNA-bd_arm"/>
</dbReference>
<dbReference type="Gene3D" id="1.10.287.40">
    <property type="entry name" value="Serine-tRNA synthetase, tRNA binding domain"/>
    <property type="match status" value="1"/>
</dbReference>
<dbReference type="PROSITE" id="PS50862">
    <property type="entry name" value="AA_TRNA_LIGASE_II"/>
    <property type="match status" value="1"/>
</dbReference>